<name>A0A5C7HFY0_9ROSI</name>
<comment type="subcellular location">
    <subcellularLocation>
        <location evidence="1">Nucleus</location>
    </subcellularLocation>
</comment>
<sequence>MGDGGVACMPLQQQQQHNSIMERFPIVDKTLCGGSSNNNSTTSNNNASSNNDNKINNAASNNDNNSNAKVTTNNDNNSNAANTANKSNGKKNGLSSKTVKRIVKVKKVITVKKGEGQKSSGKQNNKAIENGGGGGDSVSVDKDKVKSVSVDKDKVKSEEVEEGELGTLKWENGEFVQPEKSQSQLQPQSQSQFQSLPQSQPRRSEIEKGEIVVSSSSWRRGEAEKGEFVSWRGSRDEIEKGEFFPDRWHKGEVVKDDYGYSRPRRYDYKLERTPPSSKYTSEDIYRMKEFNRSGSQHNKSLSRWENCQERNVRISSKVVDDEGLYKNDYSNGKSQGRDYSTGNRLKRHGIDSDNGDRKYYGDYGDFGGSKSRRLADDNNTRPVHSEHYSRHSVERFYRNSSSSRISSLDKYSSRHHESSLSSRVVYDRHGRSPDHSERSPHERGRYYDHRDRSPSRRERSPFSRERSPYSWDRSPYARDRSPYARDKSPYARDRSPHAREKSPYYRSRHYDHRNRSPIKAERSPQDRARVYDRRDRTPNYVERSPLDRSRPISTRETSRKSGAGEKRNSQNDSGKGPEDKLGQRDGNVRHSHSSTKESQDRSSVQDFNVLEEKNIKCESHKEELSHSSIGNCRESPHVDSAPPEELVSMEEDMDICDTPPHVPVVTESSIGKWFYLDYLGLECRPSKLCDLKALVEEGILMSDHLIKHIDSDRWVAVENAVSPLVTVNFPSIASDSVTQLVNPPEAPGNLLADTGETAQYSGEETQVTLPQPACPDHSAAASESLEDLHIDNRIGALLEGFTVIPGKEIETLGEILHTTFEPVEWQNHAGQIGKQEQYDKKADELSRHSDIKLIESTEFRFEKDHDLTSFDSDDWFSARWSCKGGDWKRTDEAAQERSSRKKLVLNDGFPLCLMSKSGYEDPRWPHKDDLYYPSHSLKLELPPWAFSCPDEKNDGNGISRVTQTKPTIVRGVKGAMRPVVRINACVVNDHGSVVSEPRSKVRGKERYSSRSARSYSSAGDGRRSLGETDSNSKTINDQDSQLFWKSRASVNTPKDRLCTADDLQLQLGEWYYLDGAGHERGPSSFSELQLLVDQGVIQKHISVFRKFDKVWVPITSTAETLDTTVRIQPENVTPTGDSSRSLTHLQGAAHGESENNVNSNSFHSMHPQFIAYTRWKLHELVMKSYKREFAAAINEALDPWLSAKQPKKETEKLIYRISEGDARAGKRARVLVDGSDEDEDMEDDMHTIQDESTFEELCGDAFFLGEESSSSETELGNWGLLDGHVLARVFHFLRSDMKSLTIASLSCKHWRAAVSFYKGISRQVDLSYMGPTCSDFIIKNIMNGYNKEKLNSIVLVGCTNVTSAMLEEMVRLFPCISSVDIRGCGQLVELAHKFPNLNWLKSQSSHGNKISNELNSKIRSLKHITEKFSSVSKSKGLGGDMDDFGELKDYFESVDKRDSANQAFRRSFYQRSKVFDARRSSSILSRDARMRRWAIKKSENGYKRMEEFLASTMKDIMKENTFDFFVPKVAEIEERMKNGYYIGHGLSSVKDDISRMCRDAIKAKNRGGAGDMNHIVTLFIQLATRLEQGAKSSYYEREEMMKFWKDESPAASKFKKKLSKTVSERKYMNRSNCSSLANGDFDRAEYASDREIRKRLSKLNRKSLDSGTETSDDLDRSSADGKSDSESTVSDADSDFEFRSESRPGESRRDGYYTADEGLDSMTDEREWGARMTKAGLVPPVTRKYEVIDQYVIVADEEDVKRKMRVSLPEDYAEKLNAQKNGNEELDMELPEVKEYQPRKQLGDQVIEQEVYGIDPYTHNLLLDSMPEELDWSLLEKHLFIEDVLLRTLNKQVRHFTGTGNTPMMYSLQPAIEDIKKAAEEDCDVRTIKVCQGILKAIDNRPDDKYVSYRKGLGVVCNKERGFGKDDFVVEFLGEVYPVWKWLEKQDGIRSLQKNSKEPAPEFYNIYLERPKGDADGYDLVVVDAMHKANYASRICHSCRPNCEAKVTAVDGQYQIGIYSVREIQYGEEITFDYNSVTESKEEYEASVCLCGSQVCRGSYLNLTGEGAFEKVLKEWHGLLNRHHLMLEACELNSVSEEDYLDLGRAGLGSCLLGGLPNWVVAYSARLVRFINLERTKLPEEILRHNVEEKSKYFSEICVEVEKSDAEVQAEGVYNQRLQNLAITLDKVRYVMRCVFDDPKEAPPPLEKLSPEETVSFLWKGEDSLVDELLQCMAPHVDEDVLNDLKSKIQSRDPLDSDDIQKELHKSLLWLRDELRNLPCTYKCRNDAAADLIHIYAYTKCFFRLREYKTFTSPPVYISPLDLGPKTSDKLGAGSHEYRKTYGGNYCLGQLIFWHIQTYTDPDCTLARASRGCLSLPDIGSFYTKIQKSSRHRVYGPRTLQFMLSRMEKQPQRPWPKDRIWSFKNSPKVYGSPMLDAVLNGCTTMDREMVYWLKHRPTIYHGGERDTKQFVKLMERGDLQSSLGMGMGEYSFNNTSLTDNNNLTPLPYSDFAPFHHNPIPYPSPSQIASSSSLNDPTQLFDFFSIPQHHQHQLADSSSSSSSSKRPRFDSQIQTLLPTNNVVVSPAPVLKHSTRRSAQKLSDKTRSLQKLLPSDKKMDIATMLEEAYKYVRFLQAQVRAIESMPLDSSFVVQNDCDWACFGGGSGLGMLNRQQLLQVLVNSPGAQTTLYSQGFCVYSLEQLIFINKLSQPKLFIKN</sequence>
<dbReference type="SUPFAM" id="SSF47459">
    <property type="entry name" value="HLH, helix-loop-helix DNA-binding domain"/>
    <property type="match status" value="1"/>
</dbReference>
<dbReference type="Pfam" id="PF00856">
    <property type="entry name" value="SET"/>
    <property type="match status" value="1"/>
</dbReference>
<feature type="compositionally biased region" description="Basic and acidic residues" evidence="5">
    <location>
        <begin position="997"/>
        <end position="1008"/>
    </location>
</feature>
<feature type="domain" description="BHLH" evidence="7">
    <location>
        <begin position="2584"/>
        <end position="2633"/>
    </location>
</feature>
<feature type="region of interest" description="Disordered" evidence="5">
    <location>
        <begin position="993"/>
        <end position="1036"/>
    </location>
</feature>
<feature type="compositionally biased region" description="Basic and acidic residues" evidence="5">
    <location>
        <begin position="1696"/>
        <end position="1711"/>
    </location>
</feature>
<keyword evidence="2" id="KW-0805">Transcription regulation</keyword>
<dbReference type="InterPro" id="IPR001214">
    <property type="entry name" value="SET_dom"/>
</dbReference>
<evidence type="ECO:0000256" key="5">
    <source>
        <dbReference type="SAM" id="MobiDB-lite"/>
    </source>
</evidence>
<feature type="compositionally biased region" description="Basic and acidic residues" evidence="5">
    <location>
        <begin position="518"/>
        <end position="537"/>
    </location>
</feature>
<evidence type="ECO:0008006" key="10">
    <source>
        <dbReference type="Google" id="ProtNLM"/>
    </source>
</evidence>
<evidence type="ECO:0000256" key="2">
    <source>
        <dbReference type="ARBA" id="ARBA00023015"/>
    </source>
</evidence>
<feature type="compositionally biased region" description="Basic and acidic residues" evidence="5">
    <location>
        <begin position="556"/>
        <end position="600"/>
    </location>
</feature>
<feature type="compositionally biased region" description="Low complexity" evidence="5">
    <location>
        <begin position="35"/>
        <end position="97"/>
    </location>
</feature>
<keyword evidence="9" id="KW-1185">Reference proteome</keyword>
<dbReference type="InterPro" id="IPR036638">
    <property type="entry name" value="HLH_DNA-bd_sf"/>
</dbReference>
<evidence type="ECO:0000256" key="1">
    <source>
        <dbReference type="ARBA" id="ARBA00004123"/>
    </source>
</evidence>
<dbReference type="PROSITE" id="PS50888">
    <property type="entry name" value="BHLH"/>
    <property type="match status" value="1"/>
</dbReference>
<dbReference type="Gene3D" id="2.170.270.10">
    <property type="entry name" value="SET domain"/>
    <property type="match status" value="1"/>
</dbReference>
<dbReference type="InterPro" id="IPR057851">
    <property type="entry name" value="ATXR3_GYF"/>
</dbReference>
<evidence type="ECO:0000313" key="8">
    <source>
        <dbReference type="EMBL" id="TXG55312.1"/>
    </source>
</evidence>
<evidence type="ECO:0000259" key="6">
    <source>
        <dbReference type="PROSITE" id="PS50280"/>
    </source>
</evidence>
<dbReference type="InterPro" id="IPR011598">
    <property type="entry name" value="bHLH_dom"/>
</dbReference>
<feature type="compositionally biased region" description="Low complexity" evidence="5">
    <location>
        <begin position="181"/>
        <end position="201"/>
    </location>
</feature>
<dbReference type="GO" id="GO:0046983">
    <property type="term" value="F:protein dimerization activity"/>
    <property type="evidence" value="ECO:0007669"/>
    <property type="project" value="InterPro"/>
</dbReference>
<reference evidence="9" key="1">
    <citation type="journal article" date="2019" name="Gigascience">
        <title>De novo genome assembly of the endangered Acer yangbiense, a plant species with extremely small populations endemic to Yunnan Province, China.</title>
        <authorList>
            <person name="Yang J."/>
            <person name="Wariss H.M."/>
            <person name="Tao L."/>
            <person name="Zhang R."/>
            <person name="Yun Q."/>
            <person name="Hollingsworth P."/>
            <person name="Dao Z."/>
            <person name="Luo G."/>
            <person name="Guo H."/>
            <person name="Ma Y."/>
            <person name="Sun W."/>
        </authorList>
    </citation>
    <scope>NUCLEOTIDE SEQUENCE [LARGE SCALE GENOMIC DNA]</scope>
    <source>
        <strain evidence="9">cv. Malutang</strain>
    </source>
</reference>
<accession>A0A5C7HFY0</accession>
<gene>
    <name evidence="8" type="ORF">EZV62_020568</name>
</gene>
<feature type="compositionally biased region" description="Basic and acidic residues" evidence="5">
    <location>
        <begin position="425"/>
        <end position="467"/>
    </location>
</feature>
<evidence type="ECO:0000256" key="3">
    <source>
        <dbReference type="ARBA" id="ARBA00023163"/>
    </source>
</evidence>
<feature type="domain" description="SET" evidence="6">
    <location>
        <begin position="1892"/>
        <end position="2035"/>
    </location>
</feature>
<dbReference type="Pfam" id="PF25531">
    <property type="entry name" value="GYF_ATXR3"/>
    <property type="match status" value="2"/>
</dbReference>
<feature type="compositionally biased region" description="Basic and acidic residues" evidence="5">
    <location>
        <begin position="219"/>
        <end position="231"/>
    </location>
</feature>
<protein>
    <recommendedName>
        <fullName evidence="10">SET domain-containing protein</fullName>
    </recommendedName>
</protein>
<feature type="compositionally biased region" description="Basic and acidic residues" evidence="5">
    <location>
        <begin position="475"/>
        <end position="503"/>
    </location>
</feature>
<dbReference type="OrthoDB" id="308383at2759"/>
<dbReference type="InterPro" id="IPR045606">
    <property type="entry name" value="ATXR3_C"/>
</dbReference>
<dbReference type="EMBL" id="VAHF01000009">
    <property type="protein sequence ID" value="TXG55312.1"/>
    <property type="molecule type" value="Genomic_DNA"/>
</dbReference>
<feature type="compositionally biased region" description="Basic and acidic residues" evidence="5">
    <location>
        <begin position="1673"/>
        <end position="1685"/>
    </location>
</feature>
<feature type="compositionally biased region" description="Basic residues" evidence="5">
    <location>
        <begin position="506"/>
        <end position="516"/>
    </location>
</feature>
<comment type="caution">
    <text evidence="8">The sequence shown here is derived from an EMBL/GenBank/DDBJ whole genome shotgun (WGS) entry which is preliminary data.</text>
</comment>
<feature type="compositionally biased region" description="Basic and acidic residues" evidence="5">
    <location>
        <begin position="348"/>
        <end position="360"/>
    </location>
</feature>
<feature type="compositionally biased region" description="Low complexity" evidence="5">
    <location>
        <begin position="1009"/>
        <end position="1019"/>
    </location>
</feature>
<evidence type="ECO:0000256" key="4">
    <source>
        <dbReference type="ARBA" id="ARBA00023242"/>
    </source>
</evidence>
<feature type="compositionally biased region" description="Basic and acidic residues" evidence="5">
    <location>
        <begin position="139"/>
        <end position="158"/>
    </location>
</feature>
<dbReference type="PANTHER" id="PTHR46655:SF1">
    <property type="entry name" value="HISTONE-LYSINE N-METHYLTRANSFERASE ATXR3"/>
    <property type="match status" value="1"/>
</dbReference>
<evidence type="ECO:0000313" key="9">
    <source>
        <dbReference type="Proteomes" id="UP000323000"/>
    </source>
</evidence>
<dbReference type="PROSITE" id="PS50280">
    <property type="entry name" value="SET"/>
    <property type="match status" value="1"/>
</dbReference>
<feature type="compositionally biased region" description="Polar residues" evidence="5">
    <location>
        <begin position="1027"/>
        <end position="1036"/>
    </location>
</feature>
<dbReference type="SUPFAM" id="SSF82199">
    <property type="entry name" value="SET domain"/>
    <property type="match status" value="1"/>
</dbReference>
<dbReference type="SMART" id="SM00353">
    <property type="entry name" value="HLH"/>
    <property type="match status" value="1"/>
</dbReference>
<dbReference type="Gene3D" id="4.10.280.10">
    <property type="entry name" value="Helix-loop-helix DNA-binding domain"/>
    <property type="match status" value="1"/>
</dbReference>
<proteinExistence type="predicted"/>
<feature type="compositionally biased region" description="Low complexity" evidence="5">
    <location>
        <begin position="400"/>
        <end position="410"/>
    </location>
</feature>
<dbReference type="PANTHER" id="PTHR46655">
    <property type="entry name" value="HISTONE-LYSINE N-METHYLTRANSFERASE ATXR3"/>
    <property type="match status" value="1"/>
</dbReference>
<dbReference type="CDD" id="cd10531">
    <property type="entry name" value="SET_SETD2-like"/>
    <property type="match status" value="1"/>
</dbReference>
<keyword evidence="4" id="KW-0539">Nucleus</keyword>
<dbReference type="InterPro" id="IPR046341">
    <property type="entry name" value="SET_dom_sf"/>
</dbReference>
<feature type="compositionally biased region" description="Basic residues" evidence="5">
    <location>
        <begin position="98"/>
        <end position="110"/>
    </location>
</feature>
<evidence type="ECO:0000259" key="7">
    <source>
        <dbReference type="PROSITE" id="PS50888"/>
    </source>
</evidence>
<organism evidence="8 9">
    <name type="scientific">Acer yangbiense</name>
    <dbReference type="NCBI Taxonomy" id="1000413"/>
    <lineage>
        <taxon>Eukaryota</taxon>
        <taxon>Viridiplantae</taxon>
        <taxon>Streptophyta</taxon>
        <taxon>Embryophyta</taxon>
        <taxon>Tracheophyta</taxon>
        <taxon>Spermatophyta</taxon>
        <taxon>Magnoliopsida</taxon>
        <taxon>eudicotyledons</taxon>
        <taxon>Gunneridae</taxon>
        <taxon>Pentapetalae</taxon>
        <taxon>rosids</taxon>
        <taxon>malvids</taxon>
        <taxon>Sapindales</taxon>
        <taxon>Sapindaceae</taxon>
        <taxon>Hippocastanoideae</taxon>
        <taxon>Acereae</taxon>
        <taxon>Acer</taxon>
    </lineage>
</organism>
<feature type="compositionally biased region" description="Basic and acidic residues" evidence="5">
    <location>
        <begin position="373"/>
        <end position="397"/>
    </location>
</feature>
<feature type="region of interest" description="Disordered" evidence="5">
    <location>
        <begin position="324"/>
        <end position="607"/>
    </location>
</feature>
<dbReference type="SMART" id="SM00317">
    <property type="entry name" value="SET"/>
    <property type="match status" value="1"/>
</dbReference>
<dbReference type="Pfam" id="PF19633">
    <property type="entry name" value="SDG2_C"/>
    <property type="match status" value="1"/>
</dbReference>
<feature type="compositionally biased region" description="Polar residues" evidence="5">
    <location>
        <begin position="328"/>
        <end position="343"/>
    </location>
</feature>
<dbReference type="GO" id="GO:0005634">
    <property type="term" value="C:nucleus"/>
    <property type="evidence" value="ECO:0007669"/>
    <property type="project" value="UniProtKB-SubCell"/>
</dbReference>
<dbReference type="Proteomes" id="UP000323000">
    <property type="component" value="Chromosome 9"/>
</dbReference>
<feature type="region of interest" description="Disordered" evidence="5">
    <location>
        <begin position="1662"/>
        <end position="1718"/>
    </location>
</feature>
<keyword evidence="3" id="KW-0804">Transcription</keyword>
<feature type="region of interest" description="Disordered" evidence="5">
    <location>
        <begin position="35"/>
        <end position="231"/>
    </location>
</feature>